<dbReference type="AlphaFoldDB" id="A0A0R1SEI5"/>
<dbReference type="SUPFAM" id="SSF46955">
    <property type="entry name" value="Putative DNA-binding domain"/>
    <property type="match status" value="1"/>
</dbReference>
<dbReference type="GO" id="GO:0003677">
    <property type="term" value="F:DNA binding"/>
    <property type="evidence" value="ECO:0007669"/>
    <property type="project" value="UniProtKB-KW"/>
</dbReference>
<dbReference type="InterPro" id="IPR000551">
    <property type="entry name" value="MerR-type_HTH_dom"/>
</dbReference>
<proteinExistence type="predicted"/>
<gene>
    <name evidence="4" type="ORF">FC23_GL000503</name>
</gene>
<evidence type="ECO:0000313" key="5">
    <source>
        <dbReference type="Proteomes" id="UP000051931"/>
    </source>
</evidence>
<dbReference type="Pfam" id="PF13411">
    <property type="entry name" value="MerR_1"/>
    <property type="match status" value="1"/>
</dbReference>
<dbReference type="RefSeq" id="WP_027825567.1">
    <property type="nucleotide sequence ID" value="NZ_AZFB01000002.1"/>
</dbReference>
<dbReference type="STRING" id="1122152.GCA_000425905_00269"/>
<dbReference type="InterPro" id="IPR009061">
    <property type="entry name" value="DNA-bd_dom_put_sf"/>
</dbReference>
<dbReference type="PANTHER" id="PTHR30204:SF82">
    <property type="entry name" value="TRANSCRIPTIONAL REGULATOR, MERR FAMILY"/>
    <property type="match status" value="1"/>
</dbReference>
<dbReference type="Gene3D" id="1.10.1660.10">
    <property type="match status" value="1"/>
</dbReference>
<reference evidence="4 5" key="1">
    <citation type="journal article" date="2015" name="Genome Announc.">
        <title>Expanding the biotechnology potential of lactobacilli through comparative genomics of 213 strains and associated genera.</title>
        <authorList>
            <person name="Sun Z."/>
            <person name="Harris H.M."/>
            <person name="McCann A."/>
            <person name="Guo C."/>
            <person name="Argimon S."/>
            <person name="Zhang W."/>
            <person name="Yang X."/>
            <person name="Jeffery I.B."/>
            <person name="Cooney J.C."/>
            <person name="Kagawa T.F."/>
            <person name="Liu W."/>
            <person name="Song Y."/>
            <person name="Salvetti E."/>
            <person name="Wrobel A."/>
            <person name="Rasinkangas P."/>
            <person name="Parkhill J."/>
            <person name="Rea M.C."/>
            <person name="O'Sullivan O."/>
            <person name="Ritari J."/>
            <person name="Douillard F.P."/>
            <person name="Paul Ross R."/>
            <person name="Yang R."/>
            <person name="Briner A.E."/>
            <person name="Felis G.E."/>
            <person name="de Vos W.M."/>
            <person name="Barrangou R."/>
            <person name="Klaenhammer T.R."/>
            <person name="Caufield P.W."/>
            <person name="Cui Y."/>
            <person name="Zhang H."/>
            <person name="O'Toole P.W."/>
        </authorList>
    </citation>
    <scope>NUCLEOTIDE SEQUENCE [LARGE SCALE GENOMIC DNA]</scope>
    <source>
        <strain evidence="4 5">DSM 15354</strain>
    </source>
</reference>
<evidence type="ECO:0000256" key="2">
    <source>
        <dbReference type="SAM" id="Coils"/>
    </source>
</evidence>
<keyword evidence="5" id="KW-1185">Reference proteome</keyword>
<sequence length="147" mass="17560">MYSIGQIAKMFDLPISTLRYYDKEGLFPDMQRKGNQRIFTDRELECLRVIACLKKSGLEIKDIKQYFVWCREGSSTYKFRQDMFNKQRQEIENEIKQLQATKAMLDFKCWYYDQLLNQNVKDEAELQSKIDLGEMPTTVKKAYELSH</sequence>
<feature type="domain" description="HTH merR-type" evidence="3">
    <location>
        <begin position="1"/>
        <end position="69"/>
    </location>
</feature>
<dbReference type="OrthoDB" id="9811174at2"/>
<accession>A0A0R1SEI5</accession>
<dbReference type="InterPro" id="IPR047057">
    <property type="entry name" value="MerR_fam"/>
</dbReference>
<feature type="coiled-coil region" evidence="2">
    <location>
        <begin position="81"/>
        <end position="108"/>
    </location>
</feature>
<dbReference type="EMBL" id="AZFB01000002">
    <property type="protein sequence ID" value="KRL63595.1"/>
    <property type="molecule type" value="Genomic_DNA"/>
</dbReference>
<dbReference type="GO" id="GO:0003700">
    <property type="term" value="F:DNA-binding transcription factor activity"/>
    <property type="evidence" value="ECO:0007669"/>
    <property type="project" value="InterPro"/>
</dbReference>
<dbReference type="Proteomes" id="UP000051931">
    <property type="component" value="Unassembled WGS sequence"/>
</dbReference>
<name>A0A0R1SEI5_9LACO</name>
<dbReference type="eggNOG" id="COG0789">
    <property type="taxonomic scope" value="Bacteria"/>
</dbReference>
<comment type="caution">
    <text evidence="4">The sequence shown here is derived from an EMBL/GenBank/DDBJ whole genome shotgun (WGS) entry which is preliminary data.</text>
</comment>
<protein>
    <submittedName>
        <fullName evidence="4">MerR</fullName>
    </submittedName>
</protein>
<evidence type="ECO:0000313" key="4">
    <source>
        <dbReference type="EMBL" id="KRL63595.1"/>
    </source>
</evidence>
<dbReference type="PANTHER" id="PTHR30204">
    <property type="entry name" value="REDOX-CYCLING DRUG-SENSING TRANSCRIPTIONAL ACTIVATOR SOXR"/>
    <property type="match status" value="1"/>
</dbReference>
<dbReference type="CDD" id="cd01109">
    <property type="entry name" value="HTH_YyaN"/>
    <property type="match status" value="1"/>
</dbReference>
<keyword evidence="1" id="KW-0238">DNA-binding</keyword>
<evidence type="ECO:0000259" key="3">
    <source>
        <dbReference type="PROSITE" id="PS50937"/>
    </source>
</evidence>
<organism evidence="4 5">
    <name type="scientific">Lactobacillus psittaci DSM 15354</name>
    <dbReference type="NCBI Taxonomy" id="1122152"/>
    <lineage>
        <taxon>Bacteria</taxon>
        <taxon>Bacillati</taxon>
        <taxon>Bacillota</taxon>
        <taxon>Bacilli</taxon>
        <taxon>Lactobacillales</taxon>
        <taxon>Lactobacillaceae</taxon>
        <taxon>Lactobacillus</taxon>
    </lineage>
</organism>
<dbReference type="SMART" id="SM00422">
    <property type="entry name" value="HTH_MERR"/>
    <property type="match status" value="1"/>
</dbReference>
<keyword evidence="2" id="KW-0175">Coiled coil</keyword>
<dbReference type="PATRIC" id="fig|1122152.4.peg.511"/>
<dbReference type="PROSITE" id="PS50937">
    <property type="entry name" value="HTH_MERR_2"/>
    <property type="match status" value="1"/>
</dbReference>
<evidence type="ECO:0000256" key="1">
    <source>
        <dbReference type="ARBA" id="ARBA00023125"/>
    </source>
</evidence>